<dbReference type="EMBL" id="JAJHPV010000014">
    <property type="protein sequence ID" value="MCC6072136.1"/>
    <property type="molecule type" value="Genomic_DNA"/>
</dbReference>
<evidence type="ECO:0000256" key="10">
    <source>
        <dbReference type="RuleBase" id="RU363054"/>
    </source>
</evidence>
<evidence type="ECO:0000259" key="11">
    <source>
        <dbReference type="PROSITE" id="PS50928"/>
    </source>
</evidence>
<evidence type="ECO:0000313" key="13">
    <source>
        <dbReference type="Proteomes" id="UP001198701"/>
    </source>
</evidence>
<keyword evidence="3 9" id="KW-0813">Transport</keyword>
<dbReference type="PANTHER" id="PTHR30425">
    <property type="entry name" value="PHOSPHATE TRANSPORT SYSTEM PERMEASE PROTEIN PST"/>
    <property type="match status" value="1"/>
</dbReference>
<dbReference type="InterPro" id="IPR000515">
    <property type="entry name" value="MetI-like"/>
</dbReference>
<evidence type="ECO:0000256" key="1">
    <source>
        <dbReference type="ARBA" id="ARBA00004651"/>
    </source>
</evidence>
<name>A0ABS8IW24_9BURK</name>
<keyword evidence="6 9" id="KW-0812">Transmembrane</keyword>
<proteinExistence type="inferred from homology"/>
<gene>
    <name evidence="12" type="primary">pstC</name>
    <name evidence="12" type="ORF">LMJ30_14370</name>
</gene>
<comment type="caution">
    <text evidence="10">Lacks conserved residue(s) required for the propagation of feature annotation.</text>
</comment>
<dbReference type="NCBIfam" id="TIGR02138">
    <property type="entry name" value="phosphate_pstC"/>
    <property type="match status" value="1"/>
</dbReference>
<feature type="transmembrane region" description="Helical" evidence="9">
    <location>
        <begin position="298"/>
        <end position="320"/>
    </location>
</feature>
<comment type="function">
    <text evidence="10">Part of the binding-protein-dependent transport system for phosphate; probably responsible for the translocation of the substrate across the membrane.</text>
</comment>
<sequence>MTDVQGSAAEQRSAAAMHSTMRKQRFQDFIFHKLTLTFAASVLLVLIGIIVSLIMGAAPAFKEFGASFVTTVEWDPVNDKYGAMIAIVGTLATSFIALLIAFPVSFGIALFLTEICPVWLRRPLGTAVELLAGVPSIIYGMWGLFVFAPLFADHVQPLLKSTLGQLPVIGQMFSGPTMGIGILTAGLILAVMIIPFISSVMRDVFEIVPAVLKESAYGLGCTQWEVVRKVVLPYTKTGVVGGVMLGLGRALGETMAVTFVIGNAHSLSWSLFAAGNSISSTLANEFAEAASPLHVSSLFALALILFIITFIVLSAAKLMLAGMSRKEGVK</sequence>
<evidence type="ECO:0000256" key="3">
    <source>
        <dbReference type="ARBA" id="ARBA00022448"/>
    </source>
</evidence>
<accession>A0ABS8IW24</accession>
<dbReference type="InterPro" id="IPR035906">
    <property type="entry name" value="MetI-like_sf"/>
</dbReference>
<protein>
    <recommendedName>
        <fullName evidence="10">Phosphate transport system permease protein</fullName>
    </recommendedName>
</protein>
<evidence type="ECO:0000256" key="6">
    <source>
        <dbReference type="ARBA" id="ARBA00022692"/>
    </source>
</evidence>
<dbReference type="Gene3D" id="1.10.3720.10">
    <property type="entry name" value="MetI-like"/>
    <property type="match status" value="1"/>
</dbReference>
<dbReference type="InterPro" id="IPR051124">
    <property type="entry name" value="Phosphate_Transport_Permease"/>
</dbReference>
<evidence type="ECO:0000256" key="2">
    <source>
        <dbReference type="ARBA" id="ARBA00007069"/>
    </source>
</evidence>
<feature type="transmembrane region" description="Helical" evidence="9">
    <location>
        <begin position="124"/>
        <end position="152"/>
    </location>
</feature>
<keyword evidence="13" id="KW-1185">Reference proteome</keyword>
<reference evidence="12 13" key="1">
    <citation type="submission" date="2021-11" db="EMBL/GenBank/DDBJ databases">
        <authorList>
            <person name="Huq M.A."/>
        </authorList>
    </citation>
    <scope>NUCLEOTIDE SEQUENCE [LARGE SCALE GENOMIC DNA]</scope>
    <source>
        <strain evidence="12 13">MAHUQ-52</strain>
    </source>
</reference>
<evidence type="ECO:0000313" key="12">
    <source>
        <dbReference type="EMBL" id="MCC6072136.1"/>
    </source>
</evidence>
<dbReference type="Pfam" id="PF00528">
    <property type="entry name" value="BPD_transp_1"/>
    <property type="match status" value="1"/>
</dbReference>
<dbReference type="SUPFAM" id="SSF161098">
    <property type="entry name" value="MetI-like"/>
    <property type="match status" value="1"/>
</dbReference>
<dbReference type="InterPro" id="IPR011864">
    <property type="entry name" value="Phosphate_PstC"/>
</dbReference>
<evidence type="ECO:0000256" key="8">
    <source>
        <dbReference type="ARBA" id="ARBA00023136"/>
    </source>
</evidence>
<feature type="transmembrane region" description="Helical" evidence="9">
    <location>
        <begin position="172"/>
        <end position="197"/>
    </location>
</feature>
<keyword evidence="8 9" id="KW-0472">Membrane</keyword>
<keyword evidence="5 10" id="KW-0592">Phosphate transport</keyword>
<dbReference type="RefSeq" id="WP_229433419.1">
    <property type="nucleotide sequence ID" value="NZ_JAJHPV010000014.1"/>
</dbReference>
<feature type="transmembrane region" description="Helical" evidence="9">
    <location>
        <begin position="34"/>
        <end position="61"/>
    </location>
</feature>
<comment type="similarity">
    <text evidence="2 10">Belongs to the binding-protein-dependent transport system permease family. CysTW subfamily.</text>
</comment>
<comment type="caution">
    <text evidence="12">The sequence shown here is derived from an EMBL/GenBank/DDBJ whole genome shotgun (WGS) entry which is preliminary data.</text>
</comment>
<evidence type="ECO:0000256" key="9">
    <source>
        <dbReference type="RuleBase" id="RU363032"/>
    </source>
</evidence>
<evidence type="ECO:0000256" key="7">
    <source>
        <dbReference type="ARBA" id="ARBA00022989"/>
    </source>
</evidence>
<evidence type="ECO:0000256" key="5">
    <source>
        <dbReference type="ARBA" id="ARBA00022592"/>
    </source>
</evidence>
<feature type="transmembrane region" description="Helical" evidence="9">
    <location>
        <begin position="81"/>
        <end position="112"/>
    </location>
</feature>
<feature type="domain" description="ABC transmembrane type-1" evidence="11">
    <location>
        <begin position="87"/>
        <end position="316"/>
    </location>
</feature>
<evidence type="ECO:0000256" key="4">
    <source>
        <dbReference type="ARBA" id="ARBA00022475"/>
    </source>
</evidence>
<keyword evidence="10" id="KW-0997">Cell inner membrane</keyword>
<keyword evidence="7 9" id="KW-1133">Transmembrane helix</keyword>
<dbReference type="PANTHER" id="PTHR30425:SF1">
    <property type="entry name" value="PHOSPHATE TRANSPORT SYSTEM PERMEASE PROTEIN PSTC"/>
    <property type="match status" value="1"/>
</dbReference>
<dbReference type="Proteomes" id="UP001198701">
    <property type="component" value="Unassembled WGS sequence"/>
</dbReference>
<dbReference type="PROSITE" id="PS50928">
    <property type="entry name" value="ABC_TM1"/>
    <property type="match status" value="1"/>
</dbReference>
<organism evidence="12 13">
    <name type="scientific">Massilia agrisoli</name>
    <dbReference type="NCBI Taxonomy" id="2892444"/>
    <lineage>
        <taxon>Bacteria</taxon>
        <taxon>Pseudomonadati</taxon>
        <taxon>Pseudomonadota</taxon>
        <taxon>Betaproteobacteria</taxon>
        <taxon>Burkholderiales</taxon>
        <taxon>Oxalobacteraceae</taxon>
        <taxon>Telluria group</taxon>
        <taxon>Massilia</taxon>
    </lineage>
</organism>
<dbReference type="CDD" id="cd06261">
    <property type="entry name" value="TM_PBP2"/>
    <property type="match status" value="1"/>
</dbReference>
<keyword evidence="4" id="KW-1003">Cell membrane</keyword>
<comment type="subcellular location">
    <subcellularLocation>
        <location evidence="10">Cell inner membrane</location>
        <topology evidence="10">Multi-pass membrane protein</topology>
    </subcellularLocation>
    <subcellularLocation>
        <location evidence="1 9">Cell membrane</location>
        <topology evidence="1 9">Multi-pass membrane protein</topology>
    </subcellularLocation>
</comment>